<feature type="compositionally biased region" description="Acidic residues" evidence="1">
    <location>
        <begin position="201"/>
        <end position="213"/>
    </location>
</feature>
<feature type="compositionally biased region" description="Basic and acidic residues" evidence="1">
    <location>
        <begin position="124"/>
        <end position="135"/>
    </location>
</feature>
<dbReference type="Pfam" id="PF00582">
    <property type="entry name" value="Usp"/>
    <property type="match status" value="1"/>
</dbReference>
<dbReference type="PRINTS" id="PR01438">
    <property type="entry name" value="UNVRSLSTRESS"/>
</dbReference>
<feature type="region of interest" description="Disordered" evidence="1">
    <location>
        <begin position="354"/>
        <end position="387"/>
    </location>
</feature>
<dbReference type="SUPFAM" id="SSF52402">
    <property type="entry name" value="Adenine nucleotide alpha hydrolases-like"/>
    <property type="match status" value="1"/>
</dbReference>
<feature type="compositionally biased region" description="Polar residues" evidence="1">
    <location>
        <begin position="55"/>
        <end position="64"/>
    </location>
</feature>
<feature type="compositionally biased region" description="Low complexity" evidence="1">
    <location>
        <begin position="694"/>
        <end position="711"/>
    </location>
</feature>
<feature type="compositionally biased region" description="Basic and acidic residues" evidence="1">
    <location>
        <begin position="767"/>
        <end position="781"/>
    </location>
</feature>
<feature type="compositionally biased region" description="Basic and acidic residues" evidence="1">
    <location>
        <begin position="662"/>
        <end position="671"/>
    </location>
</feature>
<proteinExistence type="predicted"/>
<dbReference type="Gene3D" id="3.40.50.12370">
    <property type="match status" value="1"/>
</dbReference>
<dbReference type="InterPro" id="IPR006016">
    <property type="entry name" value="UspA"/>
</dbReference>
<feature type="compositionally biased region" description="Basic and acidic residues" evidence="1">
    <location>
        <begin position="679"/>
        <end position="688"/>
    </location>
</feature>
<dbReference type="EMBL" id="JAPDMZ010000029">
    <property type="protein sequence ID" value="KAK0555260.1"/>
    <property type="molecule type" value="Genomic_DNA"/>
</dbReference>
<accession>A0AAN6GSB5</accession>
<feature type="compositionally biased region" description="Basic residues" evidence="1">
    <location>
        <begin position="98"/>
        <end position="110"/>
    </location>
</feature>
<feature type="compositionally biased region" description="Basic and acidic residues" evidence="1">
    <location>
        <begin position="751"/>
        <end position="761"/>
    </location>
</feature>
<reference evidence="3" key="1">
    <citation type="journal article" date="2023" name="PhytoFront">
        <title>Draft Genome Resources of Seven Strains of Tilletia horrida, Causal Agent of Kernel Smut of Rice.</title>
        <authorList>
            <person name="Khanal S."/>
            <person name="Antony Babu S."/>
            <person name="Zhou X.G."/>
        </authorList>
    </citation>
    <scope>NUCLEOTIDE SEQUENCE</scope>
    <source>
        <strain evidence="3">TX6</strain>
    </source>
</reference>
<keyword evidence="4" id="KW-1185">Reference proteome</keyword>
<dbReference type="Proteomes" id="UP001176517">
    <property type="component" value="Unassembled WGS sequence"/>
</dbReference>
<feature type="region of interest" description="Disordered" evidence="1">
    <location>
        <begin position="405"/>
        <end position="432"/>
    </location>
</feature>
<evidence type="ECO:0000313" key="3">
    <source>
        <dbReference type="EMBL" id="KAK0555260.1"/>
    </source>
</evidence>
<feature type="region of interest" description="Disordered" evidence="1">
    <location>
        <begin position="1"/>
        <end position="268"/>
    </location>
</feature>
<feature type="compositionally biased region" description="Polar residues" evidence="1">
    <location>
        <begin position="150"/>
        <end position="160"/>
    </location>
</feature>
<dbReference type="PANTHER" id="PTHR46100">
    <property type="entry name" value="IMP2'P"/>
    <property type="match status" value="1"/>
</dbReference>
<evidence type="ECO:0000313" key="4">
    <source>
        <dbReference type="Proteomes" id="UP001176517"/>
    </source>
</evidence>
<feature type="compositionally biased region" description="Polar residues" evidence="1">
    <location>
        <begin position="724"/>
        <end position="742"/>
    </location>
</feature>
<organism evidence="3 4">
    <name type="scientific">Tilletia horrida</name>
    <dbReference type="NCBI Taxonomy" id="155126"/>
    <lineage>
        <taxon>Eukaryota</taxon>
        <taxon>Fungi</taxon>
        <taxon>Dikarya</taxon>
        <taxon>Basidiomycota</taxon>
        <taxon>Ustilaginomycotina</taxon>
        <taxon>Exobasidiomycetes</taxon>
        <taxon>Tilletiales</taxon>
        <taxon>Tilletiaceae</taxon>
        <taxon>Tilletia</taxon>
    </lineage>
</organism>
<protein>
    <recommendedName>
        <fullName evidence="2">UspA domain-containing protein</fullName>
    </recommendedName>
</protein>
<evidence type="ECO:0000256" key="1">
    <source>
        <dbReference type="SAM" id="MobiDB-lite"/>
    </source>
</evidence>
<feature type="compositionally biased region" description="Acidic residues" evidence="1">
    <location>
        <begin position="254"/>
        <end position="268"/>
    </location>
</feature>
<feature type="domain" description="UspA" evidence="2">
    <location>
        <begin position="490"/>
        <end position="636"/>
    </location>
</feature>
<sequence>MSAQKSSKADSGHGHGNHPSSLAEALVHSINPFAAIGHGGSKDGIALTEDGVPTKSGTTPSTSVPGKEHADDGDSDSSSTTTRRRARGTLRSLSPFRFHSHRRSSSRTRLRIGGSVDNGEDDAQAEKGSGKRDWEWGGYWRRRTRRNSDDTVTSANSSKRTGAPADDHAHDEEEVETEREGHMGSWTRICPRNNAFSSSAADEDSEDTEDEGESVASRPPKPPAKDDDDNNNKGSKYADDLNDDVAEDEKKAEDSEEEEDSEIDEELLDNTLYNAGCLDLHNDWKEAHEYGEHRNWEGYDEDGIARPELLKDQEFCGSPESCVPYADPNHIGDVPIPDDADHLLNAPNLVLSPSQLRRDPCGPPALITPSPPAVAGKGDAGSMLNAGSSAPQNAFDASLSASNAISSGGAGDSSASGNPADSSTSLASGASEGRRHLIREGTLSSFMGGQLGEGDRALRASRPVFERNRCTITLLHGQYEDKLAASKRPKRYVVASDGSAEALYAIEWTIGTVMRDGDETMIVSVMETDTKLDAVDHVFEDKQTRMSHQKIRQDMALVLARQATNLLQRTRLGVKVVCQALHATNSRRMLIDLTDYFSPTLLIVGSRGIGSLKGILLGSTSHYLLQKASVPVMVARRRLRLPALPRGKADVIQSVRRRHLRLDEASIDKETPPTPEEEGEKKEGEEASKAGAVPDSSAPSEEAASGSASDGAAKDDSAASRSSLETATESMTISSKGDSDSITSEEDVPADDQRPSRKLDVKDEDGGERGRSRSRSIEPDA</sequence>
<gene>
    <name evidence="3" type="ORF">OC846_001773</name>
</gene>
<comment type="caution">
    <text evidence="3">The sequence shown here is derived from an EMBL/GenBank/DDBJ whole genome shotgun (WGS) entry which is preliminary data.</text>
</comment>
<feature type="region of interest" description="Disordered" evidence="1">
    <location>
        <begin position="662"/>
        <end position="781"/>
    </location>
</feature>
<dbReference type="AlphaFoldDB" id="A0AAN6GSB5"/>
<dbReference type="CDD" id="cd23659">
    <property type="entry name" value="USP_At3g01520-like"/>
    <property type="match status" value="1"/>
</dbReference>
<feature type="compositionally biased region" description="Low complexity" evidence="1">
    <location>
        <begin position="405"/>
        <end position="425"/>
    </location>
</feature>
<dbReference type="InterPro" id="IPR006015">
    <property type="entry name" value="Universal_stress_UspA"/>
</dbReference>
<dbReference type="PANTHER" id="PTHR46100:SF4">
    <property type="entry name" value="USPA DOMAIN-CONTAINING PROTEIN"/>
    <property type="match status" value="1"/>
</dbReference>
<name>A0AAN6GSB5_9BASI</name>
<evidence type="ECO:0000259" key="2">
    <source>
        <dbReference type="Pfam" id="PF00582"/>
    </source>
</evidence>